<feature type="compositionally biased region" description="Polar residues" evidence="1">
    <location>
        <begin position="776"/>
        <end position="785"/>
    </location>
</feature>
<dbReference type="Proteomes" id="UP001172684">
    <property type="component" value="Unassembled WGS sequence"/>
</dbReference>
<feature type="region of interest" description="Disordered" evidence="1">
    <location>
        <begin position="397"/>
        <end position="498"/>
    </location>
</feature>
<feature type="compositionally biased region" description="Low complexity" evidence="1">
    <location>
        <begin position="261"/>
        <end position="295"/>
    </location>
</feature>
<accession>A0ABQ9NSQ5</accession>
<keyword evidence="3" id="KW-1185">Reference proteome</keyword>
<feature type="compositionally biased region" description="Acidic residues" evidence="1">
    <location>
        <begin position="1791"/>
        <end position="1804"/>
    </location>
</feature>
<feature type="region of interest" description="Disordered" evidence="1">
    <location>
        <begin position="570"/>
        <end position="605"/>
    </location>
</feature>
<sequence>MREWRERGFVQDSDEEEELDSIDTQSPPRPPSALKTVDACSDGITVAELPPAGPSEVADGIEDDSTHNAPIEAGEESVGRGRVQGVLEVEVQQPGSQRNISTLEGNTVTEASLAVSENDNSSDSRQELPQDLSEEIPGQASPQHATPIIESRGASEQEILQGGRSASEVADQEEGHIGEHAPNKAGNESTEGARVEDAIEEDIQQPGARSNVLPPEEENVVEALPVAPEDNYLSQSPQEPRQDRQEVVQGLPERTISIVESGSSSQQMSQGDNSGSSAPVQPAAHAAASPMQMVAENASVEKTSRSPRRPAVQVVITKRTLSGQNLADQQGAPNNSRRTFRPRNPIQLHPYLLEGEHYRRTLKARGLKPIRIATPALQHDPDTQAAETQDQEFIAEVESQSASLDVSSPPTQPTSPPLTARPPASAPAGLPLGASLSDGGDSSDDLPGLDTLLHRGSVGRVQQGHKRRKIGHTFSKKGVASRNGFSASNTPRTDVVRDVYDVPPSPPTSRGSPAGVPNLADTTAFRIPRGLSPNIGMPTPTTSSVTRPPQQLVVLNESEDDTPLLSTIRRRLQSPSARAVSVSSSETSPSESEHSEDSSEIKQVQKRIKGVLPASWLRLDQQARKQGPAVQHGREHRGASPDNVAPQRGVARRVPATGRTRTTSPEQQQHSETVMIMNESDTSSGSPSPQRPRPSMTARGSITPRFKRVISSALDFGDIEEDDTIDFMLPPTSRRRALGKGPRKRQMKITDSLGHSRKRSKTSLNGHTSLPAMTAHSKTNRTSGKLTGPPQRLKSRKPRVPDLGVLDVREVSPSHDSAAPQFLRLAARQARRRPDYGRHSPSGKVIRLRTHGDTEEANRPLRDWRAGTLAPRSMPDVSASTTRVRPPLHEVSDNKQQQRLPSPVKLLVPTDPETTDRVQYRSIPSARRPSPKLQQQRLQPVLLDSVGTRPAILPAKSKLGYEIAMRNPPSNRQQQQQPLYKAAQLESLETDFSRQHHRRIFQTSLSRTDRGVFDRLHSESTTATLRLERFLAEDDAVAPQTVREHHGAEVGQSNVGQAEAIDGLRAQNRFKRKPRKRPPAQMDVEAREFRQPDELLPPEDTVSVASSSVVDIERNVLRGLGPYGTRYPTDFDICPLGVGTFFHDTTFVGSGEFRRSLVLLERDLDIAAGHASVEFRRTHARWSCWTEEVASEMGEMFQLATESIKAIPMPNEPDSSNHQHNLTAANTNMFLRALIAYLTGSLSFLDPIDRRSFVSRMLATLQQFQTAIDHKITNLPAARELQQPLGDHLRRSQLYLLVMTYQLLQIGKHPVVDNATSIEVQNSIRLLARTLIKDLLKTGMNEIRAFLEGNRRHAQREAGIRNDALSVETMVILNHVLDHAQIPAASFWEIWNDEVSLGVASLNHLQQFERIWYDLFTVLPIGEFDANGLLKVGKRFQSSTENWGLVRTLLRRLFAVYPETCSNSSVSLNDYLRAVLARCHRLIRDWGWRRCESVLGTMFDFFARNNLSPLFNEESRGSPLFLECLHEEPSLDVQPGDRAFHIFLKTLAVGLKGMRSLYTEKKVGGIVWRFIPNHGRTYRKDEELKRADVDALRDHHDLLCTLYWASPAGCRPRPDLLRNLVDHNLSHTEACRVNIRAWTNLARYQISTDEPAAAMDPFAAWFKDIVDQTIAQYRWARTEAEGHYEAARVQGNGIISTELLQRIVSNNQEQVLAILSHAVLGMRSVISIAQKETAATALLENSSVAAVFGLFDPKNAKIDQVVIEALSVVQAHAALLNRRQAKDQSQQPSEESQDYGEWPDLEDDTTTKQSDQAAKPAVDFIHEPLAHLLSNCFGAEPAPFDRLLTEVIDTWTTIAALQVQHNTKSWDDYIGAYGPASWKQLRDTEQTRKFAAYFLSTIVESHPAAYQDHSSVFITSWILLLMERESMLKYQHRLTMALLNNDPTNPLLRNPPFLADSRSGRYEISAGELRERRLSLVSGILANMREEYESTMHDRPDELVELRRGYSDILKQMMMAMKKHYQELQQGTAVRGAYVKFVQKVVGFLQQYTAEICPVDKFFTDSAAFPLPATDPTYVVGRLKGYASKLSDPRTVKQLAVFIQTVSERAAVDDQQAYLVDQMYTAMSGIFESGNPERPSLRYVLVQAIFPAYIEQSFKSATGWILAKPVLQASAQMLSNLQFDTDVTDQSSRSAVTQMITRTWEVLRQSVELLIDHSGLLEQPHVLHMLAIIFQTITAPVLLLDYVARRTRHAGSAFQYIKFFRSFGSFATQIIRGQEDGPAPESDEDSSEEIDDGSSEKMDESFDDVRQFCARELNQVVTANWVKYGDQYYLIRGNIRKEVKADLGTVGEERVKVLAAIEDFSTTVDKTTTFGDRGVQQRRELNRLMKGLVF</sequence>
<feature type="region of interest" description="Disordered" evidence="1">
    <location>
        <begin position="849"/>
        <end position="938"/>
    </location>
</feature>
<feature type="region of interest" description="Disordered" evidence="1">
    <location>
        <begin position="1"/>
        <end position="342"/>
    </location>
</feature>
<feature type="compositionally biased region" description="Basic and acidic residues" evidence="1">
    <location>
        <begin position="591"/>
        <end position="600"/>
    </location>
</feature>
<dbReference type="PANTHER" id="PTHR28122:SF1">
    <property type="entry name" value="E3 UBIQUITIN-PROTEIN LIGASE SUBSTRATE RECEPTOR MMS22"/>
    <property type="match status" value="1"/>
</dbReference>
<reference evidence="2" key="1">
    <citation type="submission" date="2022-10" db="EMBL/GenBank/DDBJ databases">
        <title>Culturing micro-colonial fungi from biological soil crusts in the Mojave desert and describing Neophaeococcomyces mojavensis, and introducing the new genera and species Taxawa tesnikishii.</title>
        <authorList>
            <person name="Kurbessoian T."/>
            <person name="Stajich J.E."/>
        </authorList>
    </citation>
    <scope>NUCLEOTIDE SEQUENCE</scope>
    <source>
        <strain evidence="2">TK_1</strain>
    </source>
</reference>
<feature type="compositionally biased region" description="Acidic residues" evidence="1">
    <location>
        <begin position="12"/>
        <end position="21"/>
    </location>
</feature>
<feature type="compositionally biased region" description="Polar residues" evidence="1">
    <location>
        <begin position="483"/>
        <end position="492"/>
    </location>
</feature>
<feature type="compositionally biased region" description="Polar residues" evidence="1">
    <location>
        <begin position="659"/>
        <end position="672"/>
    </location>
</feature>
<gene>
    <name evidence="2" type="ORF">H2201_005584</name>
</gene>
<feature type="compositionally biased region" description="Low complexity" evidence="1">
    <location>
        <begin position="422"/>
        <end position="450"/>
    </location>
</feature>
<dbReference type="InterPro" id="IPR019021">
    <property type="entry name" value="Mms22"/>
</dbReference>
<feature type="compositionally biased region" description="Pro residues" evidence="1">
    <location>
        <begin position="410"/>
        <end position="420"/>
    </location>
</feature>
<evidence type="ECO:0008006" key="4">
    <source>
        <dbReference type="Google" id="ProtNLM"/>
    </source>
</evidence>
<feature type="region of interest" description="Disordered" evidence="1">
    <location>
        <begin position="623"/>
        <end position="700"/>
    </location>
</feature>
<feature type="compositionally biased region" description="Acidic residues" evidence="1">
    <location>
        <begin position="2281"/>
        <end position="2293"/>
    </location>
</feature>
<feature type="region of interest" description="Disordered" evidence="1">
    <location>
        <begin position="528"/>
        <end position="549"/>
    </location>
</feature>
<evidence type="ECO:0000313" key="3">
    <source>
        <dbReference type="Proteomes" id="UP001172684"/>
    </source>
</evidence>
<dbReference type="PANTHER" id="PTHR28122">
    <property type="entry name" value="E3 UBIQUITIN-PROTEIN LIGASE SUBSTRATE RECEPTOR MMS22"/>
    <property type="match status" value="1"/>
</dbReference>
<feature type="compositionally biased region" description="Low complexity" evidence="1">
    <location>
        <begin position="538"/>
        <end position="549"/>
    </location>
</feature>
<feature type="region of interest" description="Disordered" evidence="1">
    <location>
        <begin position="1779"/>
        <end position="1813"/>
    </location>
</feature>
<feature type="compositionally biased region" description="Polar residues" evidence="1">
    <location>
        <begin position="319"/>
        <end position="337"/>
    </location>
</feature>
<dbReference type="Pfam" id="PF09462">
    <property type="entry name" value="Mus7"/>
    <property type="match status" value="1"/>
</dbReference>
<feature type="compositionally biased region" description="Basic residues" evidence="1">
    <location>
        <begin position="733"/>
        <end position="747"/>
    </location>
</feature>
<feature type="compositionally biased region" description="Low complexity" evidence="1">
    <location>
        <begin position="574"/>
        <end position="590"/>
    </location>
</feature>
<evidence type="ECO:0000313" key="2">
    <source>
        <dbReference type="EMBL" id="KAJ9663623.1"/>
    </source>
</evidence>
<dbReference type="EMBL" id="JAPDRL010000042">
    <property type="protein sequence ID" value="KAJ9663623.1"/>
    <property type="molecule type" value="Genomic_DNA"/>
</dbReference>
<comment type="caution">
    <text evidence="2">The sequence shown here is derived from an EMBL/GenBank/DDBJ whole genome shotgun (WGS) entry which is preliminary data.</text>
</comment>
<evidence type="ECO:0000256" key="1">
    <source>
        <dbReference type="SAM" id="MobiDB-lite"/>
    </source>
</evidence>
<feature type="compositionally biased region" description="Polar residues" evidence="1">
    <location>
        <begin position="93"/>
        <end position="121"/>
    </location>
</feature>
<organism evidence="2 3">
    <name type="scientific">Coniosporium apollinis</name>
    <dbReference type="NCBI Taxonomy" id="61459"/>
    <lineage>
        <taxon>Eukaryota</taxon>
        <taxon>Fungi</taxon>
        <taxon>Dikarya</taxon>
        <taxon>Ascomycota</taxon>
        <taxon>Pezizomycotina</taxon>
        <taxon>Dothideomycetes</taxon>
        <taxon>Dothideomycetes incertae sedis</taxon>
        <taxon>Coniosporium</taxon>
    </lineage>
</organism>
<name>A0ABQ9NSQ5_9PEZI</name>
<feature type="region of interest" description="Disordered" evidence="1">
    <location>
        <begin position="2274"/>
        <end position="2297"/>
    </location>
</feature>
<proteinExistence type="predicted"/>
<feature type="region of interest" description="Disordered" evidence="1">
    <location>
        <begin position="732"/>
        <end position="797"/>
    </location>
</feature>
<feature type="compositionally biased region" description="Basic and acidic residues" evidence="1">
    <location>
        <begin position="173"/>
        <end position="182"/>
    </location>
</feature>
<feature type="compositionally biased region" description="Basic and acidic residues" evidence="1">
    <location>
        <begin position="850"/>
        <end position="865"/>
    </location>
</feature>
<protein>
    <recommendedName>
        <fullName evidence="4">AAA+ ATPase domain-containing protein</fullName>
    </recommendedName>
</protein>
<feature type="compositionally biased region" description="Basic residues" evidence="1">
    <location>
        <begin position="463"/>
        <end position="475"/>
    </location>
</feature>